<dbReference type="RefSeq" id="WP_009061897.1">
    <property type="nucleotide sequence ID" value="NZ_LXJS01000004.1"/>
</dbReference>
<proteinExistence type="predicted"/>
<evidence type="ECO:0008006" key="4">
    <source>
        <dbReference type="Google" id="ProtNLM"/>
    </source>
</evidence>
<feature type="compositionally biased region" description="Basic and acidic residues" evidence="1">
    <location>
        <begin position="152"/>
        <end position="164"/>
    </location>
</feature>
<organism evidence="2 3">
    <name type="scientific">Candidatus Methylacidiphilum fumarolicum</name>
    <dbReference type="NCBI Taxonomy" id="591154"/>
    <lineage>
        <taxon>Bacteria</taxon>
        <taxon>Pseudomonadati</taxon>
        <taxon>Verrucomicrobiota</taxon>
        <taxon>Methylacidiphilae</taxon>
        <taxon>Methylacidiphilales</taxon>
        <taxon>Methylacidiphilaceae</taxon>
        <taxon>Methylacidiphilum (ex Ratnadevi et al. 2023)</taxon>
    </lineage>
</organism>
<accession>A0ABM9IGG8</accession>
<dbReference type="Proteomes" id="UP001161497">
    <property type="component" value="Chromosome"/>
</dbReference>
<reference evidence="2" key="1">
    <citation type="submission" date="2023-03" db="EMBL/GenBank/DDBJ databases">
        <authorList>
            <person name="Cremers G."/>
            <person name="Picone N."/>
        </authorList>
    </citation>
    <scope>NUCLEOTIDE SEQUENCE</scope>
    <source>
        <strain evidence="2">Sample_alias</strain>
    </source>
</reference>
<gene>
    <name evidence="2" type="ORF">MFUM_2495</name>
</gene>
<dbReference type="EMBL" id="OX458932">
    <property type="protein sequence ID" value="CAI9086799.1"/>
    <property type="molecule type" value="Genomic_DNA"/>
</dbReference>
<feature type="compositionally biased region" description="Polar residues" evidence="1">
    <location>
        <begin position="191"/>
        <end position="217"/>
    </location>
</feature>
<name>A0ABM9IGG8_9BACT</name>
<feature type="region of interest" description="Disordered" evidence="1">
    <location>
        <begin position="125"/>
        <end position="239"/>
    </location>
</feature>
<feature type="compositionally biased region" description="Polar residues" evidence="1">
    <location>
        <begin position="165"/>
        <end position="182"/>
    </location>
</feature>
<feature type="compositionally biased region" description="Basic and acidic residues" evidence="1">
    <location>
        <begin position="130"/>
        <end position="143"/>
    </location>
</feature>
<sequence>MKDSLWLINSVQKGKKIKGHFLLSLLLFLLFFCSAQGGNTNRELYSNFIDRIEAVSKKAELTKNDCVMIAQSTIDLGKKNKLPPGVIEDGIKAVELGKMLDPNFPYWESYLKELLKLLEENASSSNMANKKTEPAQNQKEKNALSEPISESNLRKRGMDLKEKNQGFSKDNLSLGKNPSAFPSSKKEQKESTATSESKQNQNSPLRPDNSFSDSENSTGEETEKEIKLRQIKQLDNPSTFFKRMRQIESETNDSYLEDPDW</sequence>
<protein>
    <recommendedName>
        <fullName evidence="4">Lipoprotein</fullName>
    </recommendedName>
</protein>
<evidence type="ECO:0000313" key="3">
    <source>
        <dbReference type="Proteomes" id="UP001161497"/>
    </source>
</evidence>
<evidence type="ECO:0000313" key="2">
    <source>
        <dbReference type="EMBL" id="CAI9086799.1"/>
    </source>
</evidence>
<keyword evidence="3" id="KW-1185">Reference proteome</keyword>
<evidence type="ECO:0000256" key="1">
    <source>
        <dbReference type="SAM" id="MobiDB-lite"/>
    </source>
</evidence>